<dbReference type="InterPro" id="IPR029063">
    <property type="entry name" value="SAM-dependent_MTases_sf"/>
</dbReference>
<dbReference type="InterPro" id="IPR041698">
    <property type="entry name" value="Methyltransf_25"/>
</dbReference>
<dbReference type="Pfam" id="PF13649">
    <property type="entry name" value="Methyltransf_25"/>
    <property type="match status" value="1"/>
</dbReference>
<organism evidence="2 3">
    <name type="scientific">Kribbella lupini</name>
    <dbReference type="NCBI Taxonomy" id="291602"/>
    <lineage>
        <taxon>Bacteria</taxon>
        <taxon>Bacillati</taxon>
        <taxon>Actinomycetota</taxon>
        <taxon>Actinomycetes</taxon>
        <taxon>Propionibacteriales</taxon>
        <taxon>Kribbellaceae</taxon>
        <taxon>Kribbella</taxon>
    </lineage>
</organism>
<dbReference type="RefSeq" id="WP_344171702.1">
    <property type="nucleotide sequence ID" value="NZ_BAAANC010000001.1"/>
</dbReference>
<dbReference type="CDD" id="cd02440">
    <property type="entry name" value="AdoMet_MTases"/>
    <property type="match status" value="1"/>
</dbReference>
<protein>
    <submittedName>
        <fullName evidence="2">Class I SAM-dependent methyltransferase</fullName>
    </submittedName>
</protein>
<keyword evidence="3" id="KW-1185">Reference proteome</keyword>
<evidence type="ECO:0000313" key="3">
    <source>
        <dbReference type="Proteomes" id="UP001500363"/>
    </source>
</evidence>
<dbReference type="PANTHER" id="PTHR43591">
    <property type="entry name" value="METHYLTRANSFERASE"/>
    <property type="match status" value="1"/>
</dbReference>
<feature type="domain" description="Methyltransferase" evidence="1">
    <location>
        <begin position="55"/>
        <end position="143"/>
    </location>
</feature>
<gene>
    <name evidence="2" type="ORF">GCM10009741_17020</name>
</gene>
<dbReference type="GO" id="GO:0008168">
    <property type="term" value="F:methyltransferase activity"/>
    <property type="evidence" value="ECO:0007669"/>
    <property type="project" value="UniProtKB-KW"/>
</dbReference>
<sequence length="216" mass="23615">MDAKTDELRSAHDALAEWYVENVEGLLDRMPIERSVLDLFSELTLSAGLGPVVGDIGCGTGRLAPYLSSQGLSPRGVDLSPGMVEVARRDHPGFTFEVGDLRHLPFEDASLAGVVCWFSLIFLPPTEREPAFAELARVVRPGGYFVTAFKPGDGKVRRGGRAAGLGVEYDGYWLPADEMDARATAAGFTTVFRGVRPPDEDDPHTYVYLLSRRTRL</sequence>
<evidence type="ECO:0000313" key="2">
    <source>
        <dbReference type="EMBL" id="GAA1518021.1"/>
    </source>
</evidence>
<dbReference type="SUPFAM" id="SSF53335">
    <property type="entry name" value="S-adenosyl-L-methionine-dependent methyltransferases"/>
    <property type="match status" value="1"/>
</dbReference>
<keyword evidence="2" id="KW-0808">Transferase</keyword>
<name>A0ABP4L7C7_9ACTN</name>
<dbReference type="Proteomes" id="UP001500363">
    <property type="component" value="Unassembled WGS sequence"/>
</dbReference>
<proteinExistence type="predicted"/>
<dbReference type="Gene3D" id="3.40.50.150">
    <property type="entry name" value="Vaccinia Virus protein VP39"/>
    <property type="match status" value="1"/>
</dbReference>
<dbReference type="EMBL" id="BAAANC010000001">
    <property type="protein sequence ID" value="GAA1518021.1"/>
    <property type="molecule type" value="Genomic_DNA"/>
</dbReference>
<comment type="caution">
    <text evidence="2">The sequence shown here is derived from an EMBL/GenBank/DDBJ whole genome shotgun (WGS) entry which is preliminary data.</text>
</comment>
<reference evidence="3" key="1">
    <citation type="journal article" date="2019" name="Int. J. Syst. Evol. Microbiol.">
        <title>The Global Catalogue of Microorganisms (GCM) 10K type strain sequencing project: providing services to taxonomists for standard genome sequencing and annotation.</title>
        <authorList>
            <consortium name="The Broad Institute Genomics Platform"/>
            <consortium name="The Broad Institute Genome Sequencing Center for Infectious Disease"/>
            <person name="Wu L."/>
            <person name="Ma J."/>
        </authorList>
    </citation>
    <scope>NUCLEOTIDE SEQUENCE [LARGE SCALE GENOMIC DNA]</scope>
    <source>
        <strain evidence="3">JCM 14303</strain>
    </source>
</reference>
<keyword evidence="2" id="KW-0489">Methyltransferase</keyword>
<dbReference type="GO" id="GO:0032259">
    <property type="term" value="P:methylation"/>
    <property type="evidence" value="ECO:0007669"/>
    <property type="project" value="UniProtKB-KW"/>
</dbReference>
<accession>A0ABP4L7C7</accession>
<evidence type="ECO:0000259" key="1">
    <source>
        <dbReference type="Pfam" id="PF13649"/>
    </source>
</evidence>